<evidence type="ECO:0000256" key="1">
    <source>
        <dbReference type="PROSITE-ProRule" id="PRU00042"/>
    </source>
</evidence>
<dbReference type="EnsemblProtists" id="EKX35856">
    <property type="protein sequence ID" value="EKX35856"/>
    <property type="gene ID" value="GUITHDRAFT_146205"/>
</dbReference>
<dbReference type="GeneID" id="17292599"/>
<evidence type="ECO:0000313" key="4">
    <source>
        <dbReference type="EMBL" id="EKX35856.1"/>
    </source>
</evidence>
<keyword evidence="1" id="KW-0479">Metal-binding</keyword>
<sequence length="1033" mass="116536">MSLLYSFPDVYVVRTDSGHGRRTRDQNKSSRKSSAQNEEKGAGTERAPYVAVHPDPALPYRLPKRKSFHEDPNIANLEELFRIETEISHLEEEVDKFTEEVGDSCLRLSKENVQVMDECLENAMRRIKGIHEIEKVRQVHNMRLMYAKQIGQVDVKGKQLDMESSFSSTRTSHEVPAECRSLEAFAASITKESVKNHMFRRRNSHTEGLDDLMVRSILQSFMQLCLVDSSYVFNFSLHSGDESSLCFYKSEVESHVMQIFSWENQVFVGCGDGAVYALHGSLGNMLWCFPIDSNDNLARQLAQTPLFLAGLINVMKTRKEECQAIASLLLSLLAVGGKDITQEILEFPDFLFSCGQLISPESHRLSMCILLLLRNIVLVGEEIAVSEILGNSVLLSKITSLIVSTHDTKLVRKTIALLFCISRFSSASEGFRSSGVPPALVNVLFAHKNTTEASSTCIGLALMCLANIQAKEVQIWLNKKNLEIVVKIFRASWEGQDFEGYRFPVVDVLFALKNMMTFADLDIVGIDCNFVGELVEYVSKWKKHEEMQGMSGSDGVSELKLCCDILIKLSASKYCHRKMHDLRLKKQLEDIISSTHGAATTYASELLQEINEAVHTYCVREDGAFPETASRQPKKPWLNSEFFRGSMPVLHARSPSNSFKSIDDSGAEVSMDCRKSVNFKAMVSSAMHSRMPNLWQPSLTEAPSESPHHESELRRRFGCPKCGKTYAKQITLDFHFRIGCSSGEGDAESNRLARVSRKVINKLRFMSQAKAWQCWVEHSELFKFQTKAVQHAVQRWNSRLLSAAFMAWIEESRRISNAWNVLNRVVEHWRHQSTAKSFESWKLYVLFQRCTQVEENGAAKVTSSLPRRSNSESNIYPTMMSPSRMNAKTFAREAYSSGSDVESEPPDTSNGDRESILKGQLSSLQDYCKHLERQNEVLRKQLFLLVNGADAAKEGASEHVQAGQELPPRETREENGGEDAVQDHFQIAASSARSKKGSRKDSIELRPFVSELELIDWIRKSHTWVGTDAAGPM</sequence>
<reference evidence="4 6" key="1">
    <citation type="journal article" date="2012" name="Nature">
        <title>Algal genomes reveal evolutionary mosaicism and the fate of nucleomorphs.</title>
        <authorList>
            <consortium name="DOE Joint Genome Institute"/>
            <person name="Curtis B.A."/>
            <person name="Tanifuji G."/>
            <person name="Burki F."/>
            <person name="Gruber A."/>
            <person name="Irimia M."/>
            <person name="Maruyama S."/>
            <person name="Arias M.C."/>
            <person name="Ball S.G."/>
            <person name="Gile G.H."/>
            <person name="Hirakawa Y."/>
            <person name="Hopkins J.F."/>
            <person name="Kuo A."/>
            <person name="Rensing S.A."/>
            <person name="Schmutz J."/>
            <person name="Symeonidi A."/>
            <person name="Elias M."/>
            <person name="Eveleigh R.J."/>
            <person name="Herman E.K."/>
            <person name="Klute M.J."/>
            <person name="Nakayama T."/>
            <person name="Obornik M."/>
            <person name="Reyes-Prieto A."/>
            <person name="Armbrust E.V."/>
            <person name="Aves S.J."/>
            <person name="Beiko R.G."/>
            <person name="Coutinho P."/>
            <person name="Dacks J.B."/>
            <person name="Durnford D.G."/>
            <person name="Fast N.M."/>
            <person name="Green B.R."/>
            <person name="Grisdale C.J."/>
            <person name="Hempel F."/>
            <person name="Henrissat B."/>
            <person name="Hoppner M.P."/>
            <person name="Ishida K."/>
            <person name="Kim E."/>
            <person name="Koreny L."/>
            <person name="Kroth P.G."/>
            <person name="Liu Y."/>
            <person name="Malik S.B."/>
            <person name="Maier U.G."/>
            <person name="McRose D."/>
            <person name="Mock T."/>
            <person name="Neilson J.A."/>
            <person name="Onodera N.T."/>
            <person name="Poole A.M."/>
            <person name="Pritham E.J."/>
            <person name="Richards T.A."/>
            <person name="Rocap G."/>
            <person name="Roy S.W."/>
            <person name="Sarai C."/>
            <person name="Schaack S."/>
            <person name="Shirato S."/>
            <person name="Slamovits C.H."/>
            <person name="Spencer D.F."/>
            <person name="Suzuki S."/>
            <person name="Worden A.Z."/>
            <person name="Zauner S."/>
            <person name="Barry K."/>
            <person name="Bell C."/>
            <person name="Bharti A.K."/>
            <person name="Crow J.A."/>
            <person name="Grimwood J."/>
            <person name="Kramer R."/>
            <person name="Lindquist E."/>
            <person name="Lucas S."/>
            <person name="Salamov A."/>
            <person name="McFadden G.I."/>
            <person name="Lane C.E."/>
            <person name="Keeling P.J."/>
            <person name="Gray M.W."/>
            <person name="Grigoriev I.V."/>
            <person name="Archibald J.M."/>
        </authorList>
    </citation>
    <scope>NUCLEOTIDE SEQUENCE</scope>
    <source>
        <strain evidence="4 6">CCMP2712</strain>
    </source>
</reference>
<feature type="domain" description="C2H2-type" evidence="3">
    <location>
        <begin position="717"/>
        <end position="746"/>
    </location>
</feature>
<evidence type="ECO:0000313" key="5">
    <source>
        <dbReference type="EnsemblProtists" id="EKX35856"/>
    </source>
</evidence>
<feature type="region of interest" description="Disordered" evidence="2">
    <location>
        <begin position="892"/>
        <end position="914"/>
    </location>
</feature>
<dbReference type="HOGENOM" id="CLU_293970_0_0_1"/>
<dbReference type="PROSITE" id="PS50157">
    <property type="entry name" value="ZINC_FINGER_C2H2_2"/>
    <property type="match status" value="1"/>
</dbReference>
<feature type="region of interest" description="Disordered" evidence="2">
    <location>
        <begin position="955"/>
        <end position="982"/>
    </location>
</feature>
<keyword evidence="6" id="KW-1185">Reference proteome</keyword>
<proteinExistence type="predicted"/>
<dbReference type="Gene3D" id="1.25.10.10">
    <property type="entry name" value="Leucine-rich Repeat Variant"/>
    <property type="match status" value="1"/>
</dbReference>
<reference evidence="6" key="2">
    <citation type="submission" date="2012-11" db="EMBL/GenBank/DDBJ databases">
        <authorList>
            <person name="Kuo A."/>
            <person name="Curtis B.A."/>
            <person name="Tanifuji G."/>
            <person name="Burki F."/>
            <person name="Gruber A."/>
            <person name="Irimia M."/>
            <person name="Maruyama S."/>
            <person name="Arias M.C."/>
            <person name="Ball S.G."/>
            <person name="Gile G.H."/>
            <person name="Hirakawa Y."/>
            <person name="Hopkins J.F."/>
            <person name="Rensing S.A."/>
            <person name="Schmutz J."/>
            <person name="Symeonidi A."/>
            <person name="Elias M."/>
            <person name="Eveleigh R.J."/>
            <person name="Herman E.K."/>
            <person name="Klute M.J."/>
            <person name="Nakayama T."/>
            <person name="Obornik M."/>
            <person name="Reyes-Prieto A."/>
            <person name="Armbrust E.V."/>
            <person name="Aves S.J."/>
            <person name="Beiko R.G."/>
            <person name="Coutinho P."/>
            <person name="Dacks J.B."/>
            <person name="Durnford D.G."/>
            <person name="Fast N.M."/>
            <person name="Green B.R."/>
            <person name="Grisdale C."/>
            <person name="Hempe F."/>
            <person name="Henrissat B."/>
            <person name="Hoppner M.P."/>
            <person name="Ishida K.-I."/>
            <person name="Kim E."/>
            <person name="Koreny L."/>
            <person name="Kroth P.G."/>
            <person name="Liu Y."/>
            <person name="Malik S.-B."/>
            <person name="Maier U.G."/>
            <person name="McRose D."/>
            <person name="Mock T."/>
            <person name="Neilson J.A."/>
            <person name="Onodera N.T."/>
            <person name="Poole A.M."/>
            <person name="Pritham E.J."/>
            <person name="Richards T.A."/>
            <person name="Rocap G."/>
            <person name="Roy S.W."/>
            <person name="Sarai C."/>
            <person name="Schaack S."/>
            <person name="Shirato S."/>
            <person name="Slamovits C.H."/>
            <person name="Spencer D.F."/>
            <person name="Suzuki S."/>
            <person name="Worden A.Z."/>
            <person name="Zauner S."/>
            <person name="Barry K."/>
            <person name="Bell C."/>
            <person name="Bharti A.K."/>
            <person name="Crow J.A."/>
            <person name="Grimwood J."/>
            <person name="Kramer R."/>
            <person name="Lindquist E."/>
            <person name="Lucas S."/>
            <person name="Salamov A."/>
            <person name="McFadden G.I."/>
            <person name="Lane C.E."/>
            <person name="Keeling P.J."/>
            <person name="Gray M.W."/>
            <person name="Grigoriev I.V."/>
            <person name="Archibald J.M."/>
        </authorList>
    </citation>
    <scope>NUCLEOTIDE SEQUENCE</scope>
    <source>
        <strain evidence="6">CCMP2712</strain>
    </source>
</reference>
<evidence type="ECO:0000259" key="3">
    <source>
        <dbReference type="PROSITE" id="PS50157"/>
    </source>
</evidence>
<dbReference type="GO" id="GO:0008270">
    <property type="term" value="F:zinc ion binding"/>
    <property type="evidence" value="ECO:0007669"/>
    <property type="project" value="UniProtKB-KW"/>
</dbReference>
<feature type="compositionally biased region" description="Basic and acidic residues" evidence="2">
    <location>
        <begin position="16"/>
        <end position="28"/>
    </location>
</feature>
<dbReference type="RefSeq" id="XP_005822836.1">
    <property type="nucleotide sequence ID" value="XM_005822779.1"/>
</dbReference>
<dbReference type="InterPro" id="IPR011989">
    <property type="entry name" value="ARM-like"/>
</dbReference>
<dbReference type="EMBL" id="JH993083">
    <property type="protein sequence ID" value="EKX35856.1"/>
    <property type="molecule type" value="Genomic_DNA"/>
</dbReference>
<dbReference type="InterPro" id="IPR016024">
    <property type="entry name" value="ARM-type_fold"/>
</dbReference>
<dbReference type="PaxDb" id="55529-EKX35856"/>
<keyword evidence="1" id="KW-0862">Zinc</keyword>
<reference evidence="5" key="3">
    <citation type="submission" date="2016-03" db="UniProtKB">
        <authorList>
            <consortium name="EnsemblProtists"/>
        </authorList>
    </citation>
    <scope>IDENTIFICATION</scope>
</reference>
<feature type="region of interest" description="Disordered" evidence="2">
    <location>
        <begin position="16"/>
        <end position="49"/>
    </location>
</feature>
<organism evidence="4">
    <name type="scientific">Guillardia theta (strain CCMP2712)</name>
    <name type="common">Cryptophyte</name>
    <dbReference type="NCBI Taxonomy" id="905079"/>
    <lineage>
        <taxon>Eukaryota</taxon>
        <taxon>Cryptophyceae</taxon>
        <taxon>Pyrenomonadales</taxon>
        <taxon>Geminigeraceae</taxon>
        <taxon>Guillardia</taxon>
    </lineage>
</organism>
<dbReference type="KEGG" id="gtt:GUITHDRAFT_146205"/>
<protein>
    <recommendedName>
        <fullName evidence="3">C2H2-type domain-containing protein</fullName>
    </recommendedName>
</protein>
<evidence type="ECO:0000256" key="2">
    <source>
        <dbReference type="SAM" id="MobiDB-lite"/>
    </source>
</evidence>
<dbReference type="Proteomes" id="UP000011087">
    <property type="component" value="Unassembled WGS sequence"/>
</dbReference>
<accession>L1II14</accession>
<dbReference type="SUPFAM" id="SSF48371">
    <property type="entry name" value="ARM repeat"/>
    <property type="match status" value="1"/>
</dbReference>
<name>L1II14_GUITC</name>
<gene>
    <name evidence="4" type="ORF">GUITHDRAFT_146205</name>
</gene>
<dbReference type="AlphaFoldDB" id="L1II14"/>
<dbReference type="InterPro" id="IPR013087">
    <property type="entry name" value="Znf_C2H2_type"/>
</dbReference>
<keyword evidence="1" id="KW-0863">Zinc-finger</keyword>
<evidence type="ECO:0000313" key="6">
    <source>
        <dbReference type="Proteomes" id="UP000011087"/>
    </source>
</evidence>